<sequence length="231" mass="24561">MLMNASRFALMLLTTTLLAGCQTLLTKPGDSAEHLPVPPQPPVPQAFNNGAIFQPAQSTALFEDYKARRVGDLLTVLLVERTDARKSAATSVAKDSSLNMDVSRIDIFGRPVSTSGTSLLGATAESQNAFDGAGDSTQSNQLDGQITVTVAEVLSNGNLMVQGEKWLGINQGKEFVRLRGIVRQVDIGADNSVRSTQIANAQVSYGGTGTIAESNTMGWLTRFFASPLMPL</sequence>
<dbReference type="GO" id="GO:0009279">
    <property type="term" value="C:cell outer membrane"/>
    <property type="evidence" value="ECO:0007669"/>
    <property type="project" value="UniProtKB-SubCell"/>
</dbReference>
<dbReference type="Proteomes" id="UP000548632">
    <property type="component" value="Unassembled WGS sequence"/>
</dbReference>
<evidence type="ECO:0000256" key="1">
    <source>
        <dbReference type="ARBA" id="ARBA00002591"/>
    </source>
</evidence>
<evidence type="ECO:0000256" key="11">
    <source>
        <dbReference type="HAMAP-Rule" id="MF_00415"/>
    </source>
</evidence>
<dbReference type="EMBL" id="JABVCQ010000010">
    <property type="protein sequence ID" value="MBB1125826.1"/>
    <property type="molecule type" value="Genomic_DNA"/>
</dbReference>
<gene>
    <name evidence="11 13" type="primary">flgH</name>
    <name evidence="13" type="ORF">HUK38_06210</name>
</gene>
<feature type="signal peptide" evidence="12">
    <location>
        <begin position="1"/>
        <end position="19"/>
    </location>
</feature>
<keyword evidence="6 11" id="KW-0472">Membrane</keyword>
<comment type="subcellular location">
    <subcellularLocation>
        <location evidence="11">Cell outer membrane</location>
        <topology evidence="11">Lipid-anchor</topology>
    </subcellularLocation>
    <subcellularLocation>
        <location evidence="11">Bacterial flagellum basal body</location>
    </subcellularLocation>
    <subcellularLocation>
        <location evidence="2">Membrane</location>
        <topology evidence="2">Lipid-anchor</topology>
    </subcellularLocation>
</comment>
<evidence type="ECO:0000256" key="10">
    <source>
        <dbReference type="ARBA" id="ARBA00023288"/>
    </source>
</evidence>
<evidence type="ECO:0000256" key="6">
    <source>
        <dbReference type="ARBA" id="ARBA00023136"/>
    </source>
</evidence>
<keyword evidence="13" id="KW-0966">Cell projection</keyword>
<keyword evidence="10 11" id="KW-0449">Lipoprotein</keyword>
<reference evidence="13 14" key="1">
    <citation type="journal article" date="2020" name="Arch. Microbiol.">
        <title>The genome sequence of the giant phototrophic gammaproteobacterium Thiospirillum jenense gives insight into its physiological properties and phylogenetic relationships.</title>
        <authorList>
            <person name="Imhoff J.F."/>
            <person name="Meyer T.E."/>
            <person name="Kyndt J.A."/>
        </authorList>
    </citation>
    <scope>NUCLEOTIDE SEQUENCE [LARGE SCALE GENOMIC DNA]</scope>
    <source>
        <strain evidence="13 14">DSM 216</strain>
    </source>
</reference>
<keyword evidence="7" id="KW-0564">Palmitate</keyword>
<evidence type="ECO:0000256" key="4">
    <source>
        <dbReference type="ARBA" id="ARBA00011439"/>
    </source>
</evidence>
<evidence type="ECO:0000256" key="9">
    <source>
        <dbReference type="ARBA" id="ARBA00023237"/>
    </source>
</evidence>
<keyword evidence="13" id="KW-0969">Cilium</keyword>
<dbReference type="AlphaFoldDB" id="A0A839HEK4"/>
<keyword evidence="8 11" id="KW-0975">Bacterial flagellum</keyword>
<keyword evidence="9 11" id="KW-0998">Cell outer membrane</keyword>
<evidence type="ECO:0000256" key="5">
    <source>
        <dbReference type="ARBA" id="ARBA00022729"/>
    </source>
</evidence>
<comment type="caution">
    <text evidence="13">The sequence shown here is derived from an EMBL/GenBank/DDBJ whole genome shotgun (WGS) entry which is preliminary data.</text>
</comment>
<keyword evidence="5 11" id="KW-0732">Signal</keyword>
<dbReference type="GO" id="GO:0071973">
    <property type="term" value="P:bacterial-type flagellum-dependent cell motility"/>
    <property type="evidence" value="ECO:0007669"/>
    <property type="project" value="InterPro"/>
</dbReference>
<evidence type="ECO:0000256" key="8">
    <source>
        <dbReference type="ARBA" id="ARBA00023143"/>
    </source>
</evidence>
<dbReference type="InterPro" id="IPR000527">
    <property type="entry name" value="Flag_Lring"/>
</dbReference>
<evidence type="ECO:0000256" key="3">
    <source>
        <dbReference type="ARBA" id="ARBA00006929"/>
    </source>
</evidence>
<evidence type="ECO:0000256" key="2">
    <source>
        <dbReference type="ARBA" id="ARBA00004635"/>
    </source>
</evidence>
<evidence type="ECO:0000313" key="13">
    <source>
        <dbReference type="EMBL" id="MBB1125826.1"/>
    </source>
</evidence>
<feature type="chain" id="PRO_5032948530" description="Flagellar L-ring protein" evidence="12">
    <location>
        <begin position="20"/>
        <end position="231"/>
    </location>
</feature>
<proteinExistence type="inferred from homology"/>
<dbReference type="PRINTS" id="PR01008">
    <property type="entry name" value="FLGLRINGFLGH"/>
</dbReference>
<dbReference type="PANTHER" id="PTHR34933">
    <property type="entry name" value="FLAGELLAR L-RING PROTEIN"/>
    <property type="match status" value="1"/>
</dbReference>
<organism evidence="13 14">
    <name type="scientific">Thiospirillum jenense</name>
    <dbReference type="NCBI Taxonomy" id="1653858"/>
    <lineage>
        <taxon>Bacteria</taxon>
        <taxon>Pseudomonadati</taxon>
        <taxon>Pseudomonadota</taxon>
        <taxon>Gammaproteobacteria</taxon>
        <taxon>Chromatiales</taxon>
        <taxon>Chromatiaceae</taxon>
        <taxon>Thiospirillum</taxon>
    </lineage>
</organism>
<dbReference type="PANTHER" id="PTHR34933:SF1">
    <property type="entry name" value="FLAGELLAR L-RING PROTEIN"/>
    <property type="match status" value="1"/>
</dbReference>
<dbReference type="NCBIfam" id="NF001304">
    <property type="entry name" value="PRK00249.1-4"/>
    <property type="match status" value="1"/>
</dbReference>
<evidence type="ECO:0000256" key="7">
    <source>
        <dbReference type="ARBA" id="ARBA00023139"/>
    </source>
</evidence>
<dbReference type="Pfam" id="PF02107">
    <property type="entry name" value="FlgH"/>
    <property type="match status" value="1"/>
</dbReference>
<keyword evidence="13" id="KW-0282">Flagellum</keyword>
<protein>
    <recommendedName>
        <fullName evidence="11">Flagellar L-ring protein</fullName>
    </recommendedName>
    <alternativeName>
        <fullName evidence="11">Basal body L-ring protein</fullName>
    </alternativeName>
</protein>
<comment type="subunit">
    <text evidence="4 11">The basal body constitutes a major portion of the flagellar organelle and consists of four rings (L,P,S, and M) mounted on a central rod.</text>
</comment>
<dbReference type="HAMAP" id="MF_00415">
    <property type="entry name" value="FlgH"/>
    <property type="match status" value="1"/>
</dbReference>
<keyword evidence="14" id="KW-1185">Reference proteome</keyword>
<comment type="function">
    <text evidence="1 11">Assembles around the rod to form the L-ring and probably protects the motor/basal body from shearing forces during rotation.</text>
</comment>
<evidence type="ECO:0000313" key="14">
    <source>
        <dbReference type="Proteomes" id="UP000548632"/>
    </source>
</evidence>
<accession>A0A839HEK4</accession>
<comment type="similarity">
    <text evidence="3 11">Belongs to the FlgH family.</text>
</comment>
<dbReference type="GO" id="GO:0009427">
    <property type="term" value="C:bacterial-type flagellum basal body, distal rod, L ring"/>
    <property type="evidence" value="ECO:0007669"/>
    <property type="project" value="InterPro"/>
</dbReference>
<dbReference type="PROSITE" id="PS51257">
    <property type="entry name" value="PROKAR_LIPOPROTEIN"/>
    <property type="match status" value="1"/>
</dbReference>
<evidence type="ECO:0000256" key="12">
    <source>
        <dbReference type="SAM" id="SignalP"/>
    </source>
</evidence>
<name>A0A839HEK4_9GAMM</name>
<dbReference type="GO" id="GO:0003774">
    <property type="term" value="F:cytoskeletal motor activity"/>
    <property type="evidence" value="ECO:0007669"/>
    <property type="project" value="InterPro"/>
</dbReference>